<keyword evidence="11" id="KW-1185">Reference proteome</keyword>
<keyword evidence="5 7" id="KW-1133">Transmembrane helix</keyword>
<sequence length="412" mass="46935">MRRKRLTLKIRSSKRFSSNKKLEQPYVSYSLPPIVLLCFCVLYYCLFFTSSPANYEPPHSISITNHSSLVISTELISRSISIPNLSSSLSASPPPPPPPPVYDEKPIDQKIVYEKPCDYTNGRWNCVGNSRPDLGFLYWKWKPSECNLPRFDPNTFLQLISNKHVAFVGDSLSRNHIESLLSMLTTVTKPNGFSHQGSTRWVLPSHNATLSFYWSPFLVQVGKGFGSNGHDCVVPRALVFSSVFYWDDKVIGCQNNSVSNCTKDIGFYSPIRRILVNLLTSAWDKGVFVQRLSLIERGKDNLKEKMLRSEGFSLKKWKGLRQGPKNWERLRKAGNFKGFTLEVLDITKLALLRPDGHPGAFMNPFPFAKGVPKHVQNDCVHWCLPGPIDTWNEIFLEMMKNMAQKQLVRSEE</sequence>
<gene>
    <name evidence="10" type="ORF">D0Y65_002830</name>
</gene>
<proteinExistence type="inferred from homology"/>
<dbReference type="InterPro" id="IPR026057">
    <property type="entry name" value="TBL_C"/>
</dbReference>
<dbReference type="GO" id="GO:0005794">
    <property type="term" value="C:Golgi apparatus"/>
    <property type="evidence" value="ECO:0007669"/>
    <property type="project" value="TreeGrafter"/>
</dbReference>
<name>A0A445LJ09_GLYSO</name>
<evidence type="ECO:0000256" key="3">
    <source>
        <dbReference type="ARBA" id="ARBA00022692"/>
    </source>
</evidence>
<feature type="domain" description="Trichome birefringence-like N-terminal" evidence="9">
    <location>
        <begin position="105"/>
        <end position="147"/>
    </location>
</feature>
<protein>
    <submittedName>
        <fullName evidence="10">Protein ALTERED XYLOGLUCAN 4 isoform A</fullName>
    </submittedName>
</protein>
<dbReference type="InterPro" id="IPR029962">
    <property type="entry name" value="TBL"/>
</dbReference>
<evidence type="ECO:0000256" key="5">
    <source>
        <dbReference type="ARBA" id="ARBA00022989"/>
    </source>
</evidence>
<dbReference type="GO" id="GO:0016413">
    <property type="term" value="F:O-acetyltransferase activity"/>
    <property type="evidence" value="ECO:0007669"/>
    <property type="project" value="InterPro"/>
</dbReference>
<dbReference type="AlphaFoldDB" id="A0A445LJ09"/>
<keyword evidence="4" id="KW-0735">Signal-anchor</keyword>
<organism evidence="10 11">
    <name type="scientific">Glycine soja</name>
    <name type="common">Wild soybean</name>
    <dbReference type="NCBI Taxonomy" id="3848"/>
    <lineage>
        <taxon>Eukaryota</taxon>
        <taxon>Viridiplantae</taxon>
        <taxon>Streptophyta</taxon>
        <taxon>Embryophyta</taxon>
        <taxon>Tracheophyta</taxon>
        <taxon>Spermatophyta</taxon>
        <taxon>Magnoliopsida</taxon>
        <taxon>eudicotyledons</taxon>
        <taxon>Gunneridae</taxon>
        <taxon>Pentapetalae</taxon>
        <taxon>rosids</taxon>
        <taxon>fabids</taxon>
        <taxon>Fabales</taxon>
        <taxon>Fabaceae</taxon>
        <taxon>Papilionoideae</taxon>
        <taxon>50 kb inversion clade</taxon>
        <taxon>NPAAA clade</taxon>
        <taxon>indigoferoid/millettioid clade</taxon>
        <taxon>Phaseoleae</taxon>
        <taxon>Glycine</taxon>
        <taxon>Glycine subgen. Soja</taxon>
    </lineage>
</organism>
<evidence type="ECO:0000256" key="4">
    <source>
        <dbReference type="ARBA" id="ARBA00022968"/>
    </source>
</evidence>
<keyword evidence="6 7" id="KW-0472">Membrane</keyword>
<evidence type="ECO:0000259" key="9">
    <source>
        <dbReference type="Pfam" id="PF14416"/>
    </source>
</evidence>
<dbReference type="GO" id="GO:0016020">
    <property type="term" value="C:membrane"/>
    <property type="evidence" value="ECO:0007669"/>
    <property type="project" value="UniProtKB-SubCell"/>
</dbReference>
<evidence type="ECO:0000313" key="10">
    <source>
        <dbReference type="EMBL" id="RZC23167.1"/>
    </source>
</evidence>
<feature type="domain" description="Trichome birefringence-like C-terminal" evidence="8">
    <location>
        <begin position="148"/>
        <end position="222"/>
    </location>
</feature>
<comment type="similarity">
    <text evidence="2">Belongs to the PC-esterase family. TBL subfamily.</text>
</comment>
<comment type="caution">
    <text evidence="10">The sequence shown here is derived from an EMBL/GenBank/DDBJ whole genome shotgun (WGS) entry which is preliminary data.</text>
</comment>
<dbReference type="Pfam" id="PF14416">
    <property type="entry name" value="PMR5N"/>
    <property type="match status" value="1"/>
</dbReference>
<evidence type="ECO:0000256" key="6">
    <source>
        <dbReference type="ARBA" id="ARBA00023136"/>
    </source>
</evidence>
<keyword evidence="3 7" id="KW-0812">Transmembrane</keyword>
<feature type="domain" description="Trichome birefringence-like C-terminal" evidence="8">
    <location>
        <begin position="335"/>
        <end position="398"/>
    </location>
</feature>
<evidence type="ECO:0000259" key="8">
    <source>
        <dbReference type="Pfam" id="PF13839"/>
    </source>
</evidence>
<dbReference type="InterPro" id="IPR025846">
    <property type="entry name" value="TBL_N"/>
</dbReference>
<dbReference type="EMBL" id="QZWG01000002">
    <property type="protein sequence ID" value="RZC23167.1"/>
    <property type="molecule type" value="Genomic_DNA"/>
</dbReference>
<evidence type="ECO:0000256" key="1">
    <source>
        <dbReference type="ARBA" id="ARBA00004167"/>
    </source>
</evidence>
<dbReference type="PANTHER" id="PTHR32285:SF292">
    <property type="entry name" value="PMR5_CAS1P GDSL_SGNH-LIKE ACYL-ESTERASE FAMILY PROTEIN"/>
    <property type="match status" value="1"/>
</dbReference>
<accession>A0A445LJ09</accession>
<reference evidence="10 11" key="1">
    <citation type="submission" date="2018-09" db="EMBL/GenBank/DDBJ databases">
        <title>A high-quality reference genome of wild soybean provides a powerful tool to mine soybean genomes.</title>
        <authorList>
            <person name="Xie M."/>
            <person name="Chung C.Y.L."/>
            <person name="Li M.-W."/>
            <person name="Wong F.-L."/>
            <person name="Chan T.-F."/>
            <person name="Lam H.-M."/>
        </authorList>
    </citation>
    <scope>NUCLEOTIDE SEQUENCE [LARGE SCALE GENOMIC DNA]</scope>
    <source>
        <strain evidence="11">cv. W05</strain>
        <tissue evidence="10">Hypocotyl of etiolated seedlings</tissue>
    </source>
</reference>
<comment type="subcellular location">
    <subcellularLocation>
        <location evidence="1">Membrane</location>
        <topology evidence="1">Single-pass membrane protein</topology>
    </subcellularLocation>
</comment>
<evidence type="ECO:0000313" key="11">
    <source>
        <dbReference type="Proteomes" id="UP000289340"/>
    </source>
</evidence>
<evidence type="ECO:0000256" key="2">
    <source>
        <dbReference type="ARBA" id="ARBA00007727"/>
    </source>
</evidence>
<evidence type="ECO:0000256" key="7">
    <source>
        <dbReference type="SAM" id="Phobius"/>
    </source>
</evidence>
<dbReference type="Pfam" id="PF13839">
    <property type="entry name" value="PC-Esterase"/>
    <property type="match status" value="2"/>
</dbReference>
<dbReference type="PANTHER" id="PTHR32285">
    <property type="entry name" value="PROTEIN TRICHOME BIREFRINGENCE-LIKE 9-RELATED"/>
    <property type="match status" value="1"/>
</dbReference>
<dbReference type="Proteomes" id="UP000289340">
    <property type="component" value="Chromosome 2"/>
</dbReference>
<feature type="transmembrane region" description="Helical" evidence="7">
    <location>
        <begin position="26"/>
        <end position="49"/>
    </location>
</feature>